<proteinExistence type="predicted"/>
<evidence type="ECO:0000259" key="1">
    <source>
        <dbReference type="PROSITE" id="PS51977"/>
    </source>
</evidence>
<dbReference type="Pfam" id="PF05406">
    <property type="entry name" value="WGR"/>
    <property type="match status" value="1"/>
</dbReference>
<dbReference type="CDD" id="cd07996">
    <property type="entry name" value="WGR_MMR_like"/>
    <property type="match status" value="1"/>
</dbReference>
<gene>
    <name evidence="2" type="ORF">pC6.5d_655</name>
</gene>
<protein>
    <submittedName>
        <fullName evidence="2">WGR domain protein</fullName>
    </submittedName>
</protein>
<dbReference type="InterPro" id="IPR008893">
    <property type="entry name" value="WGR_domain"/>
</dbReference>
<dbReference type="SMART" id="SM00773">
    <property type="entry name" value="WGR"/>
    <property type="match status" value="1"/>
</dbReference>
<evidence type="ECO:0000313" key="2">
    <source>
        <dbReference type="EMBL" id="QCL10548.1"/>
    </source>
</evidence>
<dbReference type="AlphaFoldDB" id="A0A7S4ZST7"/>
<keyword evidence="2" id="KW-0614">Plasmid</keyword>
<dbReference type="Gene3D" id="2.20.140.10">
    <property type="entry name" value="WGR domain"/>
    <property type="match status" value="1"/>
</dbReference>
<dbReference type="RefSeq" id="WP_200991930.1">
    <property type="nucleotide sequence ID" value="NZ_MK318989.1"/>
</dbReference>
<geneLocation type="plasmid" evidence="2">
    <name>pC6.5d</name>
</geneLocation>
<reference evidence="2" key="1">
    <citation type="submission" date="2018-12" db="EMBL/GenBank/DDBJ databases">
        <title>Three Rhizobium rhizogenes strains isolated from the same crown gall tumor carry diverse plasmids.</title>
        <authorList>
            <person name="Pulawska J."/>
            <person name="Kuzmanovic N."/>
        </authorList>
    </citation>
    <scope>NUCLEOTIDE SEQUENCE</scope>
    <source>
        <strain evidence="2">C6.5</strain>
        <plasmid evidence="2">pC6.5d</plasmid>
    </source>
</reference>
<organism evidence="2">
    <name type="scientific">Rhizobium rhizogenes</name>
    <name type="common">Agrobacterium rhizogenes</name>
    <dbReference type="NCBI Taxonomy" id="359"/>
    <lineage>
        <taxon>Bacteria</taxon>
        <taxon>Pseudomonadati</taxon>
        <taxon>Pseudomonadota</taxon>
        <taxon>Alphaproteobacteria</taxon>
        <taxon>Hyphomicrobiales</taxon>
        <taxon>Rhizobiaceae</taxon>
        <taxon>Rhizobium/Agrobacterium group</taxon>
        <taxon>Rhizobium</taxon>
    </lineage>
</organism>
<feature type="domain" description="WGR" evidence="1">
    <location>
        <begin position="1"/>
        <end position="95"/>
    </location>
</feature>
<name>A0A7S4ZST7_RHIRH</name>
<dbReference type="SUPFAM" id="SSF142921">
    <property type="entry name" value="WGR domain-like"/>
    <property type="match status" value="1"/>
</dbReference>
<sequence length="104" mass="12166">MSPQPYRLHIQRIDPSRNMARFYEISLEPTLFGETSLVRIWGRLGTRGQQRIDVFSSEKRAIEAFLELLRQKRAKGYRPGRDTFALATASLPNRYRLTDRAQLL</sequence>
<dbReference type="EMBL" id="MK318989">
    <property type="protein sequence ID" value="QCL10548.1"/>
    <property type="molecule type" value="Genomic_DNA"/>
</dbReference>
<dbReference type="PROSITE" id="PS51977">
    <property type="entry name" value="WGR"/>
    <property type="match status" value="1"/>
</dbReference>
<accession>A0A7S4ZST7</accession>
<dbReference type="InterPro" id="IPR036930">
    <property type="entry name" value="WGR_dom_sf"/>
</dbReference>
<dbReference type="InterPro" id="IPR049809">
    <property type="entry name" value="YehF/YfeS-like_WGR"/>
</dbReference>